<organism evidence="1 2">
    <name type="scientific">Eschrichtius robustus</name>
    <name type="common">California gray whale</name>
    <name type="synonym">Eschrichtius gibbosus</name>
    <dbReference type="NCBI Taxonomy" id="9764"/>
    <lineage>
        <taxon>Eukaryota</taxon>
        <taxon>Metazoa</taxon>
        <taxon>Chordata</taxon>
        <taxon>Craniata</taxon>
        <taxon>Vertebrata</taxon>
        <taxon>Euteleostomi</taxon>
        <taxon>Mammalia</taxon>
        <taxon>Eutheria</taxon>
        <taxon>Laurasiatheria</taxon>
        <taxon>Artiodactyla</taxon>
        <taxon>Whippomorpha</taxon>
        <taxon>Cetacea</taxon>
        <taxon>Mysticeti</taxon>
        <taxon>Eschrichtiidae</taxon>
        <taxon>Eschrichtius</taxon>
    </lineage>
</organism>
<name>A0AB34HBX3_ESCRO</name>
<sequence length="107" mass="11921">MFRVQFSGGSKEQALEHCCSCVQNLAQYLTVQVPDGISQELRLSPSPLWTGESQGKGRVQSIPPQHDASLVAQWLRICLLMQGTRVRAPVWEDPTCRGATRPVSHNY</sequence>
<dbReference type="Proteomes" id="UP001159641">
    <property type="component" value="Unassembled WGS sequence"/>
</dbReference>
<accession>A0AB34HBX3</accession>
<dbReference type="PANTHER" id="PTHR34921:SF1">
    <property type="entry name" value="MEIOTIC RECOMBINATION PROTEIN REC114"/>
    <property type="match status" value="1"/>
</dbReference>
<dbReference type="AlphaFoldDB" id="A0AB34HBX3"/>
<gene>
    <name evidence="1" type="ORF">J1605_021378</name>
</gene>
<keyword evidence="2" id="KW-1185">Reference proteome</keyword>
<comment type="caution">
    <text evidence="1">The sequence shown here is derived from an EMBL/GenBank/DDBJ whole genome shotgun (WGS) entry which is preliminary data.</text>
</comment>
<dbReference type="EMBL" id="JAIQCJ010001357">
    <property type="protein sequence ID" value="KAJ8790301.1"/>
    <property type="molecule type" value="Genomic_DNA"/>
</dbReference>
<dbReference type="PANTHER" id="PTHR34921">
    <property type="entry name" value="MEIOTIC RECOMBINATION PROTEIN REC114"/>
    <property type="match status" value="1"/>
</dbReference>
<reference evidence="1 2" key="1">
    <citation type="submission" date="2022-11" db="EMBL/GenBank/DDBJ databases">
        <title>Whole genome sequence of Eschrichtius robustus ER-17-0199.</title>
        <authorList>
            <person name="Bruniche-Olsen A."/>
            <person name="Black A.N."/>
            <person name="Fields C.J."/>
            <person name="Walden K."/>
            <person name="Dewoody J.A."/>
        </authorList>
    </citation>
    <scope>NUCLEOTIDE SEQUENCE [LARGE SCALE GENOMIC DNA]</scope>
    <source>
        <strain evidence="1">ER-17-0199</strain>
        <tissue evidence="1">Blubber</tissue>
    </source>
</reference>
<dbReference type="Pfam" id="PF15165">
    <property type="entry name" value="REC114-like"/>
    <property type="match status" value="1"/>
</dbReference>
<dbReference type="InterPro" id="IPR029168">
    <property type="entry name" value="REC114L"/>
</dbReference>
<protein>
    <submittedName>
        <fullName evidence="1">Uncharacterized protein</fullName>
    </submittedName>
</protein>
<proteinExistence type="predicted"/>
<evidence type="ECO:0000313" key="2">
    <source>
        <dbReference type="Proteomes" id="UP001159641"/>
    </source>
</evidence>
<evidence type="ECO:0000313" key="1">
    <source>
        <dbReference type="EMBL" id="KAJ8790301.1"/>
    </source>
</evidence>